<dbReference type="InterPro" id="IPR011330">
    <property type="entry name" value="Glyco_hydro/deAcase_b/a-brl"/>
</dbReference>
<dbReference type="InterPro" id="IPR022560">
    <property type="entry name" value="DUF3473"/>
</dbReference>
<dbReference type="GO" id="GO:0005975">
    <property type="term" value="P:carbohydrate metabolic process"/>
    <property type="evidence" value="ECO:0007669"/>
    <property type="project" value="InterPro"/>
</dbReference>
<dbReference type="GO" id="GO:0016810">
    <property type="term" value="F:hydrolase activity, acting on carbon-nitrogen (but not peptide) bonds"/>
    <property type="evidence" value="ECO:0007669"/>
    <property type="project" value="InterPro"/>
</dbReference>
<dbReference type="EMBL" id="CAFBMM010000005">
    <property type="protein sequence ID" value="CAB4897297.1"/>
    <property type="molecule type" value="Genomic_DNA"/>
</dbReference>
<proteinExistence type="predicted"/>
<accession>A0A6J6S8Q2</accession>
<gene>
    <name evidence="3" type="ORF">UFOPK2683_01299</name>
    <name evidence="4" type="ORF">UFOPK3605_00277</name>
    <name evidence="5" type="ORF">UFOPK3897_00166</name>
    <name evidence="6" type="ORF">UFOPK4121_00219</name>
</gene>
<evidence type="ECO:0000313" key="5">
    <source>
        <dbReference type="EMBL" id="CAB4968920.1"/>
    </source>
</evidence>
<dbReference type="SUPFAM" id="SSF88713">
    <property type="entry name" value="Glycoside hydrolase/deacetylase"/>
    <property type="match status" value="1"/>
</dbReference>
<feature type="domain" description="NodB homology" evidence="1">
    <location>
        <begin position="21"/>
        <end position="119"/>
    </location>
</feature>
<dbReference type="PANTHER" id="PTHR47561:SF1">
    <property type="entry name" value="POLYSACCHARIDE DEACETYLASE FAMILY PROTEIN (AFU_ORTHOLOGUE AFUA_6G05030)"/>
    <property type="match status" value="1"/>
</dbReference>
<dbReference type="Pfam" id="PF01522">
    <property type="entry name" value="Polysacc_deac_1"/>
    <property type="match status" value="1"/>
</dbReference>
<dbReference type="PANTHER" id="PTHR47561">
    <property type="entry name" value="POLYSACCHARIDE DEACETYLASE FAMILY PROTEIN (AFU_ORTHOLOGUE AFUA_6G05030)"/>
    <property type="match status" value="1"/>
</dbReference>
<evidence type="ECO:0000259" key="2">
    <source>
        <dbReference type="Pfam" id="PF11959"/>
    </source>
</evidence>
<sequence length="271" mass="30275">MRLAQDPFTITIDVEEYEGGSSRVEDVMDSILDLCETSNVQITAFVVGELAVKYPKLIQRIANGGHEIALHGINHQTIDKWAPKDFISECKSTCSRLSDLAGQKIYGFRAPLFSMNPNTSWLPDGLSECGFSYSSSVVPIKQLRSGTSYPGAPKTAFLWPSGLVELPAATAWGLPVGGAYLRLFPKVLVKRMIHHLPKIAPWIYLHPYDFDCDEPFRVLPGTSGQIESRVLFFRRKVMKDCLQEFLKNNIEPPLIEVVKNLRLADLTTFTG</sequence>
<evidence type="ECO:0000259" key="1">
    <source>
        <dbReference type="Pfam" id="PF01522"/>
    </source>
</evidence>
<evidence type="ECO:0000313" key="6">
    <source>
        <dbReference type="EMBL" id="CAB5014069.1"/>
    </source>
</evidence>
<dbReference type="AlphaFoldDB" id="A0A6J6S8Q2"/>
<dbReference type="Pfam" id="PF11959">
    <property type="entry name" value="DUF3473"/>
    <property type="match status" value="1"/>
</dbReference>
<dbReference type="EMBL" id="CAFBOF010000002">
    <property type="protein sequence ID" value="CAB4968920.1"/>
    <property type="molecule type" value="Genomic_DNA"/>
</dbReference>
<reference evidence="3" key="1">
    <citation type="submission" date="2020-05" db="EMBL/GenBank/DDBJ databases">
        <authorList>
            <person name="Chiriac C."/>
            <person name="Salcher M."/>
            <person name="Ghai R."/>
            <person name="Kavagutti S V."/>
        </authorList>
    </citation>
    <scope>NUCLEOTIDE SEQUENCE</scope>
</reference>
<protein>
    <submittedName>
        <fullName evidence="3">Unannotated protein</fullName>
    </submittedName>
</protein>
<dbReference type="Gene3D" id="3.20.20.370">
    <property type="entry name" value="Glycoside hydrolase/deacetylase"/>
    <property type="match status" value="1"/>
</dbReference>
<name>A0A6J6S8Q2_9ZZZZ</name>
<evidence type="ECO:0000313" key="3">
    <source>
        <dbReference type="EMBL" id="CAB4731320.1"/>
    </source>
</evidence>
<evidence type="ECO:0000313" key="4">
    <source>
        <dbReference type="EMBL" id="CAB4897297.1"/>
    </source>
</evidence>
<dbReference type="InterPro" id="IPR002509">
    <property type="entry name" value="NODB_dom"/>
</dbReference>
<dbReference type="EMBL" id="CAEZYK010000090">
    <property type="protein sequence ID" value="CAB4731320.1"/>
    <property type="molecule type" value="Genomic_DNA"/>
</dbReference>
<dbReference type="EMBL" id="CAFBPQ010000003">
    <property type="protein sequence ID" value="CAB5014069.1"/>
    <property type="molecule type" value="Genomic_DNA"/>
</dbReference>
<organism evidence="3">
    <name type="scientific">freshwater metagenome</name>
    <dbReference type="NCBI Taxonomy" id="449393"/>
    <lineage>
        <taxon>unclassified sequences</taxon>
        <taxon>metagenomes</taxon>
        <taxon>ecological metagenomes</taxon>
    </lineage>
</organism>
<feature type="domain" description="DUF3473" evidence="2">
    <location>
        <begin position="135"/>
        <end position="220"/>
    </location>
</feature>